<dbReference type="Proteomes" id="UP000244855">
    <property type="component" value="Unassembled WGS sequence"/>
</dbReference>
<keyword evidence="2" id="KW-0175">Coiled coil</keyword>
<protein>
    <recommendedName>
        <fullName evidence="6">SPT2-domain-containing protein</fullName>
    </recommendedName>
</protein>
<accession>A0A2V1D6B1</accession>
<proteinExistence type="inferred from homology"/>
<feature type="compositionally biased region" description="Basic and acidic residues" evidence="3">
    <location>
        <begin position="236"/>
        <end position="250"/>
    </location>
</feature>
<sequence length="387" mass="40705">MSLFKDLISQIDPTSAPPPSAPSPVQRSAAAVAPPKPAQKPTTKPTSRPATPVNGASENNALKRKASGTIENTQIKAQRKDGAPPSKPTNGAARSTSTPAVTKPNPPNSSSSIPYRGTAASAASRPAGTPVKKPTLQVGTGVTAAKSPAATPKPADPKSAGATSSASTTGPPKKVGGYMAMLMKAKEKEQTKPAAPPIKHETTKILSKKDREKMRMEARLASKGKKPVAGAPMKGPDGKLAAEKEKRKPADIGYQGTARPSGPVKKPVESGYKGTARPSSASAPNGKPGAAGGKSQAKPARRNEYVDWSDDALDMDDDEEEDYASDVSSDMEGGMWDVEEEETEALKAARREDAEEEKRLKELARQKEERKRKLLALASSNASKRRY</sequence>
<feature type="compositionally biased region" description="Polar residues" evidence="3">
    <location>
        <begin position="88"/>
        <end position="100"/>
    </location>
</feature>
<name>A0A2V1D6B1_9PLEO</name>
<reference evidence="4 5" key="1">
    <citation type="journal article" date="2018" name="Sci. Rep.">
        <title>Comparative genomics provides insights into the lifestyle and reveals functional heterogeneity of dark septate endophytic fungi.</title>
        <authorList>
            <person name="Knapp D.G."/>
            <person name="Nemeth J.B."/>
            <person name="Barry K."/>
            <person name="Hainaut M."/>
            <person name="Henrissat B."/>
            <person name="Johnson J."/>
            <person name="Kuo A."/>
            <person name="Lim J.H.P."/>
            <person name="Lipzen A."/>
            <person name="Nolan M."/>
            <person name="Ohm R.A."/>
            <person name="Tamas L."/>
            <person name="Grigoriev I.V."/>
            <person name="Spatafora J.W."/>
            <person name="Nagy L.G."/>
            <person name="Kovacs G.M."/>
        </authorList>
    </citation>
    <scope>NUCLEOTIDE SEQUENCE [LARGE SCALE GENOMIC DNA]</scope>
    <source>
        <strain evidence="4 5">DSE2036</strain>
    </source>
</reference>
<evidence type="ECO:0008006" key="6">
    <source>
        <dbReference type="Google" id="ProtNLM"/>
    </source>
</evidence>
<dbReference type="AlphaFoldDB" id="A0A2V1D6B1"/>
<dbReference type="EMBL" id="KZ805580">
    <property type="protein sequence ID" value="PVH93575.1"/>
    <property type="molecule type" value="Genomic_DNA"/>
</dbReference>
<dbReference type="STRING" id="97972.A0A2V1D6B1"/>
<feature type="compositionally biased region" description="Low complexity" evidence="3">
    <location>
        <begin position="23"/>
        <end position="46"/>
    </location>
</feature>
<organism evidence="4 5">
    <name type="scientific">Periconia macrospinosa</name>
    <dbReference type="NCBI Taxonomy" id="97972"/>
    <lineage>
        <taxon>Eukaryota</taxon>
        <taxon>Fungi</taxon>
        <taxon>Dikarya</taxon>
        <taxon>Ascomycota</taxon>
        <taxon>Pezizomycotina</taxon>
        <taxon>Dothideomycetes</taxon>
        <taxon>Pleosporomycetidae</taxon>
        <taxon>Pleosporales</taxon>
        <taxon>Massarineae</taxon>
        <taxon>Periconiaceae</taxon>
        <taxon>Periconia</taxon>
    </lineage>
</organism>
<feature type="compositionally biased region" description="Acidic residues" evidence="3">
    <location>
        <begin position="307"/>
        <end position="324"/>
    </location>
</feature>
<feature type="compositionally biased region" description="Basic and acidic residues" evidence="3">
    <location>
        <begin position="344"/>
        <end position="371"/>
    </location>
</feature>
<feature type="compositionally biased region" description="Basic and acidic residues" evidence="3">
    <location>
        <begin position="198"/>
        <end position="220"/>
    </location>
</feature>
<keyword evidence="5" id="KW-1185">Reference proteome</keyword>
<feature type="compositionally biased region" description="Low complexity" evidence="3">
    <location>
        <begin position="143"/>
        <end position="174"/>
    </location>
</feature>
<evidence type="ECO:0000256" key="2">
    <source>
        <dbReference type="ARBA" id="ARBA00023054"/>
    </source>
</evidence>
<comment type="similarity">
    <text evidence="1">Belongs to the SPT2 family.</text>
</comment>
<dbReference type="OrthoDB" id="5430658at2759"/>
<evidence type="ECO:0000256" key="1">
    <source>
        <dbReference type="ARBA" id="ARBA00006461"/>
    </source>
</evidence>
<feature type="region of interest" description="Disordered" evidence="3">
    <location>
        <begin position="1"/>
        <end position="387"/>
    </location>
</feature>
<evidence type="ECO:0000313" key="5">
    <source>
        <dbReference type="Proteomes" id="UP000244855"/>
    </source>
</evidence>
<evidence type="ECO:0000313" key="4">
    <source>
        <dbReference type="EMBL" id="PVH93575.1"/>
    </source>
</evidence>
<dbReference type="InterPro" id="IPR013256">
    <property type="entry name" value="Chromatin_SPT2"/>
</dbReference>
<feature type="compositionally biased region" description="Low complexity" evidence="3">
    <location>
        <begin position="278"/>
        <end position="288"/>
    </location>
</feature>
<evidence type="ECO:0000256" key="3">
    <source>
        <dbReference type="SAM" id="MobiDB-lite"/>
    </source>
</evidence>
<gene>
    <name evidence="4" type="ORF">DM02DRAFT_603827</name>
</gene>
<feature type="compositionally biased region" description="Polar residues" evidence="3">
    <location>
        <begin position="378"/>
        <end position="387"/>
    </location>
</feature>
<dbReference type="SMART" id="SM00784">
    <property type="entry name" value="SPT2"/>
    <property type="match status" value="1"/>
</dbReference>